<dbReference type="Pfam" id="PF00459">
    <property type="entry name" value="Inositol_P"/>
    <property type="match status" value="1"/>
</dbReference>
<dbReference type="PANTHER" id="PTHR43200:SF6">
    <property type="entry name" value="3'(2'),5'-BISPHOSPHATE NUCLEOTIDASE"/>
    <property type="match status" value="1"/>
</dbReference>
<evidence type="ECO:0000256" key="4">
    <source>
        <dbReference type="ARBA" id="ARBA00022801"/>
    </source>
</evidence>
<protein>
    <recommendedName>
        <fullName evidence="8">Histidinol-phosphatase</fullName>
    </recommendedName>
</protein>
<gene>
    <name evidence="6" type="ORF">H9L14_04550</name>
</gene>
<dbReference type="PANTHER" id="PTHR43200">
    <property type="entry name" value="PHOSPHATASE"/>
    <property type="match status" value="1"/>
</dbReference>
<evidence type="ECO:0000313" key="7">
    <source>
        <dbReference type="Proteomes" id="UP000516105"/>
    </source>
</evidence>
<dbReference type="EMBL" id="CP060782">
    <property type="protein sequence ID" value="QNP46908.1"/>
    <property type="molecule type" value="Genomic_DNA"/>
</dbReference>
<dbReference type="Gene3D" id="3.30.540.10">
    <property type="entry name" value="Fructose-1,6-Bisphosphatase, subunit A, domain 1"/>
    <property type="match status" value="1"/>
</dbReference>
<dbReference type="PROSITE" id="PS00629">
    <property type="entry name" value="IMP_1"/>
    <property type="match status" value="1"/>
</dbReference>
<dbReference type="PRINTS" id="PR00377">
    <property type="entry name" value="IMPHPHTASES"/>
</dbReference>
<accession>A0ABX6TH12</accession>
<evidence type="ECO:0008006" key="8">
    <source>
        <dbReference type="Google" id="ProtNLM"/>
    </source>
</evidence>
<comment type="similarity">
    <text evidence="2">Belongs to the inositol monophosphatase superfamily.</text>
</comment>
<dbReference type="SUPFAM" id="SSF56655">
    <property type="entry name" value="Carbohydrate phosphatase"/>
    <property type="match status" value="1"/>
</dbReference>
<evidence type="ECO:0000256" key="2">
    <source>
        <dbReference type="ARBA" id="ARBA00009759"/>
    </source>
</evidence>
<evidence type="ECO:0000256" key="5">
    <source>
        <dbReference type="ARBA" id="ARBA00022842"/>
    </source>
</evidence>
<proteinExistence type="inferred from homology"/>
<evidence type="ECO:0000313" key="6">
    <source>
        <dbReference type="EMBL" id="QNP46908.1"/>
    </source>
</evidence>
<dbReference type="Proteomes" id="UP000516105">
    <property type="component" value="Chromosome"/>
</dbReference>
<keyword evidence="4" id="KW-0378">Hydrolase</keyword>
<sequence>MGEQEPRRPFDPVSNADRGAERAMRELIVEAFPDHGILGEEFDDRAGTSVYQWSLDPIDGTRSFISGLPTWTTLIALMENGHPIMGLSMPHTSMSFM</sequence>
<organism evidence="6 7">
    <name type="scientific">Sphingomonas sediminicola</name>
    <dbReference type="NCBI Taxonomy" id="386874"/>
    <lineage>
        <taxon>Bacteria</taxon>
        <taxon>Pseudomonadati</taxon>
        <taxon>Pseudomonadota</taxon>
        <taxon>Alphaproteobacteria</taxon>
        <taxon>Sphingomonadales</taxon>
        <taxon>Sphingomonadaceae</taxon>
        <taxon>Sphingomonas</taxon>
    </lineage>
</organism>
<dbReference type="InterPro" id="IPR051090">
    <property type="entry name" value="Inositol_monoP_superfamily"/>
</dbReference>
<keyword evidence="3" id="KW-0479">Metal-binding</keyword>
<evidence type="ECO:0000256" key="3">
    <source>
        <dbReference type="ARBA" id="ARBA00022723"/>
    </source>
</evidence>
<name>A0ABX6TH12_9SPHN</name>
<keyword evidence="5" id="KW-0460">Magnesium</keyword>
<evidence type="ECO:0000256" key="1">
    <source>
        <dbReference type="ARBA" id="ARBA00001946"/>
    </source>
</evidence>
<comment type="cofactor">
    <cofactor evidence="1">
        <name>Mg(2+)</name>
        <dbReference type="ChEBI" id="CHEBI:18420"/>
    </cofactor>
</comment>
<dbReference type="InterPro" id="IPR020583">
    <property type="entry name" value="Inositol_monoP_metal-BS"/>
</dbReference>
<dbReference type="InterPro" id="IPR000760">
    <property type="entry name" value="Inositol_monophosphatase-like"/>
</dbReference>
<reference evidence="6 7" key="1">
    <citation type="submission" date="2020-08" db="EMBL/GenBank/DDBJ databases">
        <title>Genome sequence of Sphingomonas sediminicola KACC 15039T.</title>
        <authorList>
            <person name="Hyun D.-W."/>
            <person name="Bae J.-W."/>
        </authorList>
    </citation>
    <scope>NUCLEOTIDE SEQUENCE [LARGE SCALE GENOMIC DNA]</scope>
    <source>
        <strain evidence="6 7">KACC 15039</strain>
    </source>
</reference>
<keyword evidence="7" id="KW-1185">Reference proteome</keyword>